<feature type="transmembrane region" description="Helical" evidence="1">
    <location>
        <begin position="385"/>
        <end position="402"/>
    </location>
</feature>
<dbReference type="RefSeq" id="WP_111061375.1">
    <property type="nucleotide sequence ID" value="NZ_JBHUCU010000007.1"/>
</dbReference>
<gene>
    <name evidence="3" type="ORF">DNU06_01175</name>
</gene>
<protein>
    <recommendedName>
        <fullName evidence="5">DUF3999 domain-containing protein</fullName>
    </recommendedName>
</protein>
<dbReference type="InterPro" id="IPR025060">
    <property type="entry name" value="DUF3999"/>
</dbReference>
<dbReference type="InterPro" id="IPR008979">
    <property type="entry name" value="Galactose-bd-like_sf"/>
</dbReference>
<evidence type="ECO:0000313" key="4">
    <source>
        <dbReference type="Proteomes" id="UP000249248"/>
    </source>
</evidence>
<dbReference type="AlphaFoldDB" id="A0A2W1NG57"/>
<organism evidence="3 4">
    <name type="scientific">Putridiphycobacter roseus</name>
    <dbReference type="NCBI Taxonomy" id="2219161"/>
    <lineage>
        <taxon>Bacteria</taxon>
        <taxon>Pseudomonadati</taxon>
        <taxon>Bacteroidota</taxon>
        <taxon>Flavobacteriia</taxon>
        <taxon>Flavobacteriales</taxon>
        <taxon>Crocinitomicaceae</taxon>
        <taxon>Putridiphycobacter</taxon>
    </lineage>
</organism>
<keyword evidence="4" id="KW-1185">Reference proteome</keyword>
<dbReference type="EMBL" id="QKSB01000001">
    <property type="protein sequence ID" value="PZE18475.1"/>
    <property type="molecule type" value="Genomic_DNA"/>
</dbReference>
<evidence type="ECO:0000313" key="3">
    <source>
        <dbReference type="EMBL" id="PZE18475.1"/>
    </source>
</evidence>
<dbReference type="Proteomes" id="UP000249248">
    <property type="component" value="Unassembled WGS sequence"/>
</dbReference>
<feature type="signal peptide" evidence="2">
    <location>
        <begin position="1"/>
        <end position="20"/>
    </location>
</feature>
<keyword evidence="1" id="KW-0472">Membrane</keyword>
<name>A0A2W1NG57_9FLAO</name>
<feature type="chain" id="PRO_5016028361" description="DUF3999 domain-containing protein" evidence="2">
    <location>
        <begin position="21"/>
        <end position="409"/>
    </location>
</feature>
<dbReference type="SUPFAM" id="SSF49785">
    <property type="entry name" value="Galactose-binding domain-like"/>
    <property type="match status" value="1"/>
</dbReference>
<evidence type="ECO:0000256" key="2">
    <source>
        <dbReference type="SAM" id="SignalP"/>
    </source>
</evidence>
<comment type="caution">
    <text evidence="3">The sequence shown here is derived from an EMBL/GenBank/DDBJ whole genome shotgun (WGS) entry which is preliminary data.</text>
</comment>
<evidence type="ECO:0000256" key="1">
    <source>
        <dbReference type="SAM" id="Phobius"/>
    </source>
</evidence>
<keyword evidence="1" id="KW-0812">Transmembrane</keyword>
<keyword evidence="2" id="KW-0732">Signal</keyword>
<dbReference type="Pfam" id="PF13163">
    <property type="entry name" value="DUF3999"/>
    <property type="match status" value="1"/>
</dbReference>
<dbReference type="OrthoDB" id="994644at2"/>
<proteinExistence type="predicted"/>
<reference evidence="3 4" key="1">
    <citation type="submission" date="2018-06" db="EMBL/GenBank/DDBJ databases">
        <title>The draft genome sequence of Crocinitomix sp. SM1701.</title>
        <authorList>
            <person name="Zhang X."/>
        </authorList>
    </citation>
    <scope>NUCLEOTIDE SEQUENCE [LARGE SCALE GENOMIC DNA]</scope>
    <source>
        <strain evidence="3 4">SM1701</strain>
    </source>
</reference>
<sequence length="409" mass="47550">MNKIFTLLLTCFIFSNYVTAQLMTYKFQQSITGIENEWHQIKLPPTIYQHLKPNFADIRIYGLTENDTIEVPYLIKEVKEQSNFKNINFKVINSTKNKRGYYYTFELNQLQSINQIQLSFANDNFDFNSSLSGSNDQREWFTILENQKLIGIKNEYVNFNYTILNFKQAKYKYFRLNIQSPTPPILQNSSITISEKPMEVLDTYKVNTTRQTSNTKSKSSTILLTIKDKVPTSSILLQISDKIDFYRNYQLSYLTDSVVTPKETIYNYQLIKQGVIHSFAKEAIRFSPVIAQQFKIEIFNQDNQALTIESAQVQGPPTYLVARFNQIANYKLVYGNKAAQSPAYDIAYYTEKIPEMTTSLILGEVVNIQHKEKPKVTPLFESNNWLYFILSIIIAGLAWFSIKMLRNSK</sequence>
<dbReference type="Gene3D" id="2.60.120.260">
    <property type="entry name" value="Galactose-binding domain-like"/>
    <property type="match status" value="1"/>
</dbReference>
<keyword evidence="1" id="KW-1133">Transmembrane helix</keyword>
<evidence type="ECO:0008006" key="5">
    <source>
        <dbReference type="Google" id="ProtNLM"/>
    </source>
</evidence>
<accession>A0A2W1NG57</accession>